<dbReference type="GO" id="GO:0005737">
    <property type="term" value="C:cytoplasm"/>
    <property type="evidence" value="ECO:0007669"/>
    <property type="project" value="UniProtKB-SubCell"/>
</dbReference>
<organism evidence="4 5">
    <name type="scientific">Bythopirellula goksoeyrii</name>
    <dbReference type="NCBI Taxonomy" id="1400387"/>
    <lineage>
        <taxon>Bacteria</taxon>
        <taxon>Pseudomonadati</taxon>
        <taxon>Planctomycetota</taxon>
        <taxon>Planctomycetia</taxon>
        <taxon>Pirellulales</taxon>
        <taxon>Lacipirellulaceae</taxon>
        <taxon>Bythopirellula</taxon>
    </lineage>
</organism>
<proteinExistence type="inferred from homology"/>
<feature type="domain" description="UspA" evidence="3">
    <location>
        <begin position="4"/>
        <end position="142"/>
    </location>
</feature>
<gene>
    <name evidence="4" type="ORF">Pr1d_29160</name>
</gene>
<accession>A0A5B9Q9A3</accession>
<dbReference type="PANTHER" id="PTHR46268:SF6">
    <property type="entry name" value="UNIVERSAL STRESS PROTEIN UP12"/>
    <property type="match status" value="1"/>
</dbReference>
<dbReference type="Gene3D" id="3.40.50.620">
    <property type="entry name" value="HUPs"/>
    <property type="match status" value="1"/>
</dbReference>
<dbReference type="KEGG" id="bgok:Pr1d_29160"/>
<dbReference type="InterPro" id="IPR006015">
    <property type="entry name" value="Universal_stress_UspA"/>
</dbReference>
<evidence type="ECO:0000256" key="1">
    <source>
        <dbReference type="ARBA" id="ARBA00008791"/>
    </source>
</evidence>
<evidence type="ECO:0000259" key="3">
    <source>
        <dbReference type="Pfam" id="PF00582"/>
    </source>
</evidence>
<dbReference type="InterPro" id="IPR014729">
    <property type="entry name" value="Rossmann-like_a/b/a_fold"/>
</dbReference>
<sequence length="162" mass="17569">MKLKSIMCPTDYSSFSEAALGYASLLASESGARLYIVHVDEEFPTYVPGYGGYGISVEPTDQQEKEARAMLEQVVPTIPDVQYEHRFLIGAPEREILTFAKNENVDLIVLGSHGRTGLARVLMGSVAEGIVRHATCPVLTVKHPMAVQSASSTTPESAVNEK</sequence>
<dbReference type="Proteomes" id="UP000323917">
    <property type="component" value="Chromosome"/>
</dbReference>
<keyword evidence="5" id="KW-1185">Reference proteome</keyword>
<evidence type="ECO:0000313" key="5">
    <source>
        <dbReference type="Proteomes" id="UP000323917"/>
    </source>
</evidence>
<dbReference type="Pfam" id="PF00582">
    <property type="entry name" value="Usp"/>
    <property type="match status" value="1"/>
</dbReference>
<evidence type="ECO:0000313" key="4">
    <source>
        <dbReference type="EMBL" id="QEG35614.1"/>
    </source>
</evidence>
<keyword evidence="2" id="KW-0963">Cytoplasm</keyword>
<dbReference type="SUPFAM" id="SSF52402">
    <property type="entry name" value="Adenine nucleotide alpha hydrolases-like"/>
    <property type="match status" value="1"/>
</dbReference>
<dbReference type="InterPro" id="IPR006016">
    <property type="entry name" value="UspA"/>
</dbReference>
<name>A0A5B9Q9A3_9BACT</name>
<evidence type="ECO:0000256" key="2">
    <source>
        <dbReference type="PIRNR" id="PIRNR006276"/>
    </source>
</evidence>
<dbReference type="PANTHER" id="PTHR46268">
    <property type="entry name" value="STRESS RESPONSE PROTEIN NHAX"/>
    <property type="match status" value="1"/>
</dbReference>
<reference evidence="4 5" key="1">
    <citation type="submission" date="2019-08" db="EMBL/GenBank/DDBJ databases">
        <title>Deep-cultivation of Planctomycetes and their phenomic and genomic characterization uncovers novel biology.</title>
        <authorList>
            <person name="Wiegand S."/>
            <person name="Jogler M."/>
            <person name="Boedeker C."/>
            <person name="Pinto D."/>
            <person name="Vollmers J."/>
            <person name="Rivas-Marin E."/>
            <person name="Kohn T."/>
            <person name="Peeters S.H."/>
            <person name="Heuer A."/>
            <person name="Rast P."/>
            <person name="Oberbeckmann S."/>
            <person name="Bunk B."/>
            <person name="Jeske O."/>
            <person name="Meyerdierks A."/>
            <person name="Storesund J.E."/>
            <person name="Kallscheuer N."/>
            <person name="Luecker S."/>
            <person name="Lage O.M."/>
            <person name="Pohl T."/>
            <person name="Merkel B.J."/>
            <person name="Hornburger P."/>
            <person name="Mueller R.-W."/>
            <person name="Bruemmer F."/>
            <person name="Labrenz M."/>
            <person name="Spormann A.M."/>
            <person name="Op den Camp H."/>
            <person name="Overmann J."/>
            <person name="Amann R."/>
            <person name="Jetten M.S.M."/>
            <person name="Mascher T."/>
            <person name="Medema M.H."/>
            <person name="Devos D.P."/>
            <person name="Kaster A.-K."/>
            <person name="Ovreas L."/>
            <person name="Rohde M."/>
            <person name="Galperin M.Y."/>
            <person name="Jogler C."/>
        </authorList>
    </citation>
    <scope>NUCLEOTIDE SEQUENCE [LARGE SCALE GENOMIC DNA]</scope>
    <source>
        <strain evidence="4 5">Pr1d</strain>
    </source>
</reference>
<comment type="similarity">
    <text evidence="1 2">Belongs to the universal stress protein A family.</text>
</comment>
<dbReference type="PRINTS" id="PR01438">
    <property type="entry name" value="UNVRSLSTRESS"/>
</dbReference>
<dbReference type="AlphaFoldDB" id="A0A5B9Q9A3"/>
<dbReference type="EMBL" id="CP042913">
    <property type="protein sequence ID" value="QEG35614.1"/>
    <property type="molecule type" value="Genomic_DNA"/>
</dbReference>
<comment type="subcellular location">
    <subcellularLocation>
        <location evidence="2">Cytoplasm</location>
    </subcellularLocation>
</comment>
<protein>
    <recommendedName>
        <fullName evidence="2">Universal stress protein</fullName>
    </recommendedName>
</protein>
<dbReference type="PIRSF" id="PIRSF006276">
    <property type="entry name" value="UspA"/>
    <property type="match status" value="1"/>
</dbReference>
<dbReference type="CDD" id="cd00293">
    <property type="entry name" value="USP-like"/>
    <property type="match status" value="1"/>
</dbReference>
<dbReference type="RefSeq" id="WP_168205227.1">
    <property type="nucleotide sequence ID" value="NZ_CP042913.1"/>
</dbReference>